<dbReference type="Pfam" id="PF04313">
    <property type="entry name" value="HSDR_N"/>
    <property type="match status" value="1"/>
</dbReference>
<sequence length="372" mass="42286">MDFRLELQKLSSQVTERKGFITNEEMTKQSLIIPFLQRLGYDVFNPLEVRPEYVSDFGAKKGEKVDYAIFKNGIPIIFIEAKAVTEKLDKHSAQLSRYFNATPEVKIAILTNGVEYKFFTDLNQDNIMDDQPFFSFHMENMSSVDMESIESFTREQFDAEGLVKYAEELVYMSNLNSNLKELFRNPSDEFLRFLIKDFSNSRITSNVLERFRPIVKKAISNTLLEIISEGLSPRDVVAATAEDAVAPESSQAEAGARGAIITTEDELKSYEIVKEALTTAGRDVSALHYKDTTGYFTIYNRVITKWMLRINLDGSNKYVVTRLSVEDCAKLAQLYEVEAAPKSLGESRIRIQSVDDLLLLEELLVVCFDGVK</sequence>
<proteinExistence type="predicted"/>
<dbReference type="Proteomes" id="UP000602284">
    <property type="component" value="Unassembled WGS sequence"/>
</dbReference>
<dbReference type="EMBL" id="JAEQNB010000005">
    <property type="protein sequence ID" value="MBL0388407.1"/>
    <property type="molecule type" value="Genomic_DNA"/>
</dbReference>
<accession>A0ABS1JDQ9</accession>
<name>A0ABS1JDQ9_9BACL</name>
<evidence type="ECO:0000259" key="1">
    <source>
        <dbReference type="Pfam" id="PF04313"/>
    </source>
</evidence>
<dbReference type="InterPro" id="IPR007409">
    <property type="entry name" value="Restrct_endonuc_type1_HsdR_N"/>
</dbReference>
<dbReference type="Gene3D" id="3.90.1570.30">
    <property type="match status" value="1"/>
</dbReference>
<comment type="caution">
    <text evidence="2">The sequence shown here is derived from an EMBL/GenBank/DDBJ whole genome shotgun (WGS) entry which is preliminary data.</text>
</comment>
<reference evidence="2 3" key="1">
    <citation type="submission" date="2021-01" db="EMBL/GenBank/DDBJ databases">
        <title>Tumebacillus sp. strain ITR2 16S ribosomal RNA gene Genome sequencing and assembly.</title>
        <authorList>
            <person name="Kang M."/>
        </authorList>
    </citation>
    <scope>NUCLEOTIDE SEQUENCE [LARGE SCALE GENOMIC DNA]</scope>
    <source>
        <strain evidence="2 3">ITR2</strain>
    </source>
</reference>
<dbReference type="RefSeq" id="WP_201637258.1">
    <property type="nucleotide sequence ID" value="NZ_JAEQNB010000005.1"/>
</dbReference>
<keyword evidence="3" id="KW-1185">Reference proteome</keyword>
<feature type="domain" description="Restriction endonuclease type I HsdR N-terminal" evidence="1">
    <location>
        <begin position="60"/>
        <end position="126"/>
    </location>
</feature>
<protein>
    <submittedName>
        <fullName evidence="2">Type I restriction enzyme HsdR N-terminal domain-containing protein</fullName>
    </submittedName>
</protein>
<organism evidence="2 3">
    <name type="scientific">Tumebacillus amylolyticus</name>
    <dbReference type="NCBI Taxonomy" id="2801339"/>
    <lineage>
        <taxon>Bacteria</taxon>
        <taxon>Bacillati</taxon>
        <taxon>Bacillota</taxon>
        <taxon>Bacilli</taxon>
        <taxon>Bacillales</taxon>
        <taxon>Alicyclobacillaceae</taxon>
        <taxon>Tumebacillus</taxon>
    </lineage>
</organism>
<evidence type="ECO:0000313" key="2">
    <source>
        <dbReference type="EMBL" id="MBL0388407.1"/>
    </source>
</evidence>
<evidence type="ECO:0000313" key="3">
    <source>
        <dbReference type="Proteomes" id="UP000602284"/>
    </source>
</evidence>
<gene>
    <name evidence="2" type="ORF">JJB07_17515</name>
</gene>